<feature type="chain" id="PRO_5008898676" evidence="2">
    <location>
        <begin position="26"/>
        <end position="206"/>
    </location>
</feature>
<evidence type="ECO:0000313" key="3">
    <source>
        <dbReference type="EMBL" id="GAV02596.1"/>
    </source>
</evidence>
<name>A0A1D1VP39_RAMVA</name>
<feature type="region of interest" description="Disordered" evidence="1">
    <location>
        <begin position="112"/>
        <end position="167"/>
    </location>
</feature>
<evidence type="ECO:0000256" key="2">
    <source>
        <dbReference type="SAM" id="SignalP"/>
    </source>
</evidence>
<comment type="caution">
    <text evidence="3">The sequence shown here is derived from an EMBL/GenBank/DDBJ whole genome shotgun (WGS) entry which is preliminary data.</text>
</comment>
<accession>A0A1D1VP39</accession>
<sequence>MALSHQHFLATVLTCLVLFQLGVQGFQTNDQEDEKTNDLTPSERALIRQVTASRAIYPGFGGFGLGYGGLGFGGLGLGYGGYGLGGFGLGLGGLFFDEDSGQDQEATIDAVGMEAGDENNDEDVPTERKAKGGRFKPQKKSKASKYTKSGKKPTSTRGRGRADDTVTLKIRFPRQSLKQVIKQFGFQCKDKLPSIEDDENDVGSAF</sequence>
<dbReference type="AlphaFoldDB" id="A0A1D1VP39"/>
<evidence type="ECO:0000313" key="4">
    <source>
        <dbReference type="Proteomes" id="UP000186922"/>
    </source>
</evidence>
<dbReference type="EMBL" id="BDGG01000008">
    <property type="protein sequence ID" value="GAV02596.1"/>
    <property type="molecule type" value="Genomic_DNA"/>
</dbReference>
<gene>
    <name evidence="3" type="primary">RvY_13139-1</name>
    <name evidence="3" type="synonym">RvY_13139.1</name>
    <name evidence="3" type="ORF">RvY_13139</name>
</gene>
<protein>
    <submittedName>
        <fullName evidence="3">Uncharacterized protein</fullName>
    </submittedName>
</protein>
<feature type="compositionally biased region" description="Acidic residues" evidence="1">
    <location>
        <begin position="115"/>
        <end position="124"/>
    </location>
</feature>
<reference evidence="3 4" key="1">
    <citation type="journal article" date="2016" name="Nat. Commun.">
        <title>Extremotolerant tardigrade genome and improved radiotolerance of human cultured cells by tardigrade-unique protein.</title>
        <authorList>
            <person name="Hashimoto T."/>
            <person name="Horikawa D.D."/>
            <person name="Saito Y."/>
            <person name="Kuwahara H."/>
            <person name="Kozuka-Hata H."/>
            <person name="Shin-I T."/>
            <person name="Minakuchi Y."/>
            <person name="Ohishi K."/>
            <person name="Motoyama A."/>
            <person name="Aizu T."/>
            <person name="Enomoto A."/>
            <person name="Kondo K."/>
            <person name="Tanaka S."/>
            <person name="Hara Y."/>
            <person name="Koshikawa S."/>
            <person name="Sagara H."/>
            <person name="Miura T."/>
            <person name="Yokobori S."/>
            <person name="Miyagawa K."/>
            <person name="Suzuki Y."/>
            <person name="Kubo T."/>
            <person name="Oyama M."/>
            <person name="Kohara Y."/>
            <person name="Fujiyama A."/>
            <person name="Arakawa K."/>
            <person name="Katayama T."/>
            <person name="Toyoda A."/>
            <person name="Kunieda T."/>
        </authorList>
    </citation>
    <scope>NUCLEOTIDE SEQUENCE [LARGE SCALE GENOMIC DNA]</scope>
    <source>
        <strain evidence="3 4">YOKOZUNA-1</strain>
    </source>
</reference>
<proteinExistence type="predicted"/>
<keyword evidence="2" id="KW-0732">Signal</keyword>
<keyword evidence="4" id="KW-1185">Reference proteome</keyword>
<feature type="compositionally biased region" description="Basic residues" evidence="1">
    <location>
        <begin position="131"/>
        <end position="151"/>
    </location>
</feature>
<evidence type="ECO:0000256" key="1">
    <source>
        <dbReference type="SAM" id="MobiDB-lite"/>
    </source>
</evidence>
<organism evidence="3 4">
    <name type="scientific">Ramazzottius varieornatus</name>
    <name type="common">Water bear</name>
    <name type="synonym">Tardigrade</name>
    <dbReference type="NCBI Taxonomy" id="947166"/>
    <lineage>
        <taxon>Eukaryota</taxon>
        <taxon>Metazoa</taxon>
        <taxon>Ecdysozoa</taxon>
        <taxon>Tardigrada</taxon>
        <taxon>Eutardigrada</taxon>
        <taxon>Parachela</taxon>
        <taxon>Hypsibioidea</taxon>
        <taxon>Ramazzottiidae</taxon>
        <taxon>Ramazzottius</taxon>
    </lineage>
</organism>
<dbReference type="Proteomes" id="UP000186922">
    <property type="component" value="Unassembled WGS sequence"/>
</dbReference>
<feature type="signal peptide" evidence="2">
    <location>
        <begin position="1"/>
        <end position="25"/>
    </location>
</feature>